<protein>
    <submittedName>
        <fullName evidence="2">Uncharacterized protein</fullName>
    </submittedName>
</protein>
<keyword evidence="1" id="KW-0472">Membrane</keyword>
<name>A0A4R7RMK8_9BACT</name>
<keyword evidence="3" id="KW-1185">Reference proteome</keyword>
<keyword evidence="1" id="KW-0812">Transmembrane</keyword>
<evidence type="ECO:0000313" key="2">
    <source>
        <dbReference type="EMBL" id="TDU66028.1"/>
    </source>
</evidence>
<dbReference type="RefSeq" id="WP_133796774.1">
    <property type="nucleotide sequence ID" value="NZ_SOCA01000009.1"/>
</dbReference>
<proteinExistence type="predicted"/>
<reference evidence="2 3" key="1">
    <citation type="submission" date="2019-03" db="EMBL/GenBank/DDBJ databases">
        <title>Genomic Encyclopedia of Archaeal and Bacterial Type Strains, Phase II (KMG-II): from individual species to whole genera.</title>
        <authorList>
            <person name="Goeker M."/>
        </authorList>
    </citation>
    <scope>NUCLEOTIDE SEQUENCE [LARGE SCALE GENOMIC DNA]</scope>
    <source>
        <strain evidence="2 3">ATCC 25309</strain>
    </source>
</reference>
<accession>A0A4R7RMK8</accession>
<feature type="transmembrane region" description="Helical" evidence="1">
    <location>
        <begin position="71"/>
        <end position="87"/>
    </location>
</feature>
<dbReference type="OrthoDB" id="9801061at2"/>
<dbReference type="Proteomes" id="UP000295662">
    <property type="component" value="Unassembled WGS sequence"/>
</dbReference>
<evidence type="ECO:0000313" key="3">
    <source>
        <dbReference type="Proteomes" id="UP000295662"/>
    </source>
</evidence>
<gene>
    <name evidence="2" type="ORF">EI77_03764</name>
</gene>
<evidence type="ECO:0000256" key="1">
    <source>
        <dbReference type="SAM" id="Phobius"/>
    </source>
</evidence>
<keyword evidence="1" id="KW-1133">Transmembrane helix</keyword>
<dbReference type="EMBL" id="SOCA01000009">
    <property type="protein sequence ID" value="TDU66028.1"/>
    <property type="molecule type" value="Genomic_DNA"/>
</dbReference>
<dbReference type="AlphaFoldDB" id="A0A4R7RMK8"/>
<feature type="transmembrane region" description="Helical" evidence="1">
    <location>
        <begin position="40"/>
        <end position="59"/>
    </location>
</feature>
<comment type="caution">
    <text evidence="2">The sequence shown here is derived from an EMBL/GenBank/DDBJ whole genome shotgun (WGS) entry which is preliminary data.</text>
</comment>
<organism evidence="2 3">
    <name type="scientific">Prosthecobacter fusiformis</name>
    <dbReference type="NCBI Taxonomy" id="48464"/>
    <lineage>
        <taxon>Bacteria</taxon>
        <taxon>Pseudomonadati</taxon>
        <taxon>Verrucomicrobiota</taxon>
        <taxon>Verrucomicrobiia</taxon>
        <taxon>Verrucomicrobiales</taxon>
        <taxon>Verrucomicrobiaceae</taxon>
        <taxon>Prosthecobacter</taxon>
    </lineage>
</organism>
<sequence length="195" mass="22373">MTEDELKHLWQTQPVPETGADGSVLSATVREKHRKFQRTILWRDFREVGLAILLIPFFLLRGAHNGSMWEHHLIVVALVFIAGFLVIDRLRHRKTAAAPGQSVVDALGLAVSEVEHQIWLLRNVHWWYIGPLLGALMVPDLYHMIRGNGSLSGGIRTLVFNLLLSYGIWKLNQYAVKKDLEPRRDELQKLLEETR</sequence>